<evidence type="ECO:0000256" key="1">
    <source>
        <dbReference type="SAM" id="Phobius"/>
    </source>
</evidence>
<feature type="transmembrane region" description="Helical" evidence="1">
    <location>
        <begin position="178"/>
        <end position="198"/>
    </location>
</feature>
<name>A0A4P2Q5Y1_SORCE</name>
<organism evidence="2 3">
    <name type="scientific">Sorangium cellulosum</name>
    <name type="common">Polyangium cellulosum</name>
    <dbReference type="NCBI Taxonomy" id="56"/>
    <lineage>
        <taxon>Bacteria</taxon>
        <taxon>Pseudomonadati</taxon>
        <taxon>Myxococcota</taxon>
        <taxon>Polyangia</taxon>
        <taxon>Polyangiales</taxon>
        <taxon>Polyangiaceae</taxon>
        <taxon>Sorangium</taxon>
    </lineage>
</organism>
<evidence type="ECO:0000313" key="2">
    <source>
        <dbReference type="EMBL" id="AUX24799.1"/>
    </source>
</evidence>
<feature type="transmembrane region" description="Helical" evidence="1">
    <location>
        <begin position="60"/>
        <end position="77"/>
    </location>
</feature>
<protein>
    <submittedName>
        <fullName evidence="2">Uncharacterized protein</fullName>
    </submittedName>
</protein>
<evidence type="ECO:0000313" key="3">
    <source>
        <dbReference type="Proteomes" id="UP000295781"/>
    </source>
</evidence>
<feature type="transmembrane region" description="Helical" evidence="1">
    <location>
        <begin position="204"/>
        <end position="228"/>
    </location>
</feature>
<keyword evidence="1" id="KW-0472">Membrane</keyword>
<accession>A0A4P2Q5Y1</accession>
<sequence>MRRARRGLLGEAVESPSVDRLQIESHAVVLQRERRARRLAWALLLVGLALTAAAPPAAALTQFMIGGAGAFLLMRALGRAPTPRRGTARPATVVAEDGDLVIQQAGRRTLLARRELDNGWIDAFGGHHHVVLRKKGGDVLWVRVRDADEAGLLLRAAGFAADQHAFRMRLVSVLSEHLTHRVRAALIVLASLFLYPLVGLAPLAWALGGATVFLGALLVLLALVYPVLQLVMPRTALVGTDGVVIQGIATRRLIPITEVAGARADARGVWLDHVDGSSTLLPTMARMTASHGAAPLAHLGADTRVLLARVQEVMASRGHAGASARLGALDRRGRSFEDWRGALGRLAHGDAGGGSYRETALDADDLARVLEDGAAPAERRIAAAVALASSGDPALKRRVRIAAGTCADQALRDAIERAAEEELQERDVDRVLRLRAD</sequence>
<feature type="transmembrane region" description="Helical" evidence="1">
    <location>
        <begin position="39"/>
        <end position="54"/>
    </location>
</feature>
<keyword evidence="1" id="KW-1133">Transmembrane helix</keyword>
<keyword evidence="1" id="KW-0812">Transmembrane</keyword>
<gene>
    <name evidence="2" type="ORF">SOCEGT47_053390</name>
</gene>
<reference evidence="2 3" key="1">
    <citation type="submission" date="2015-09" db="EMBL/GenBank/DDBJ databases">
        <title>Sorangium comparison.</title>
        <authorList>
            <person name="Zaburannyi N."/>
            <person name="Bunk B."/>
            <person name="Overmann J."/>
            <person name="Mueller R."/>
        </authorList>
    </citation>
    <scope>NUCLEOTIDE SEQUENCE [LARGE SCALE GENOMIC DNA]</scope>
    <source>
        <strain evidence="2 3">So ceGT47</strain>
    </source>
</reference>
<dbReference type="Proteomes" id="UP000295781">
    <property type="component" value="Chromosome"/>
</dbReference>
<proteinExistence type="predicted"/>
<dbReference type="EMBL" id="CP012670">
    <property type="protein sequence ID" value="AUX24799.1"/>
    <property type="molecule type" value="Genomic_DNA"/>
</dbReference>
<dbReference type="AlphaFoldDB" id="A0A4P2Q5Y1"/>